<dbReference type="Proteomes" id="UP001596039">
    <property type="component" value="Unassembled WGS sequence"/>
</dbReference>
<reference evidence="2" key="1">
    <citation type="journal article" date="2019" name="Int. J. Syst. Evol. Microbiol.">
        <title>The Global Catalogue of Microorganisms (GCM) 10K type strain sequencing project: providing services to taxonomists for standard genome sequencing and annotation.</title>
        <authorList>
            <consortium name="The Broad Institute Genomics Platform"/>
            <consortium name="The Broad Institute Genome Sequencing Center for Infectious Disease"/>
            <person name="Wu L."/>
            <person name="Ma J."/>
        </authorList>
    </citation>
    <scope>NUCLEOTIDE SEQUENCE [LARGE SCALE GENOMIC DNA]</scope>
    <source>
        <strain evidence="2">CGMCC 4.6997</strain>
    </source>
</reference>
<evidence type="ECO:0000313" key="1">
    <source>
        <dbReference type="EMBL" id="MFC5503422.1"/>
    </source>
</evidence>
<organism evidence="1 2">
    <name type="scientific">Lysinimonas soli</name>
    <dbReference type="NCBI Taxonomy" id="1074233"/>
    <lineage>
        <taxon>Bacteria</taxon>
        <taxon>Bacillati</taxon>
        <taxon>Actinomycetota</taxon>
        <taxon>Actinomycetes</taxon>
        <taxon>Micrococcales</taxon>
        <taxon>Microbacteriaceae</taxon>
        <taxon>Lysinimonas</taxon>
    </lineage>
</organism>
<proteinExistence type="predicted"/>
<comment type="caution">
    <text evidence="1">The sequence shown here is derived from an EMBL/GenBank/DDBJ whole genome shotgun (WGS) entry which is preliminary data.</text>
</comment>
<name>A0ABW0NVW3_9MICO</name>
<dbReference type="EMBL" id="JBHSMG010000005">
    <property type="protein sequence ID" value="MFC5503422.1"/>
    <property type="molecule type" value="Genomic_DNA"/>
</dbReference>
<keyword evidence="2" id="KW-1185">Reference proteome</keyword>
<dbReference type="RefSeq" id="WP_386741134.1">
    <property type="nucleotide sequence ID" value="NZ_JBHSMG010000005.1"/>
</dbReference>
<sequence length="80" mass="8815">MTEFPTDERDVSQEVRQLALVDRIIGLEAEVANLSATYGLGKVARDQIALVKSSTTWRVGTLVLSPIVFVSKLFHRGGTR</sequence>
<protein>
    <submittedName>
        <fullName evidence="1">Uncharacterized protein</fullName>
    </submittedName>
</protein>
<evidence type="ECO:0000313" key="2">
    <source>
        <dbReference type="Proteomes" id="UP001596039"/>
    </source>
</evidence>
<gene>
    <name evidence="1" type="ORF">ACFPJ4_14330</name>
</gene>
<accession>A0ABW0NVW3</accession>